<dbReference type="Proteomes" id="UP000663419">
    <property type="component" value="Chromosome 2"/>
</dbReference>
<reference evidence="1" key="1">
    <citation type="submission" date="2021-01" db="EMBL/GenBank/DDBJ databases">
        <title>Chromosome-level genome assembly of a human fungal pathogen reveals clustering of transcriptionally co-regulated genes.</title>
        <authorList>
            <person name="Voorhies M."/>
            <person name="Cohen S."/>
            <person name="Shea T.P."/>
            <person name="Petrus S."/>
            <person name="Munoz J.F."/>
            <person name="Poplawski S."/>
            <person name="Goldman W.E."/>
            <person name="Michael T."/>
            <person name="Cuomo C.A."/>
            <person name="Sil A."/>
            <person name="Beyhan S."/>
        </authorList>
    </citation>
    <scope>NUCLEOTIDE SEQUENCE</scope>
    <source>
        <strain evidence="1">H88</strain>
    </source>
</reference>
<accession>A0A8A1LAM8</accession>
<dbReference type="EMBL" id="CP069103">
    <property type="protein sequence ID" value="QSS51016.1"/>
    <property type="molecule type" value="Genomic_DNA"/>
</dbReference>
<sequence>MPERPVPVVMAVRLGSVPSYAGLTSHALTPARHQRFWRTKGHYQETFCIKYVRWKAYIKMLSWTVVKDEKKIECLPELSVNF</sequence>
<dbReference type="AlphaFoldDB" id="A0A8A1LAM8"/>
<protein>
    <submittedName>
        <fullName evidence="1">Uncharacterized protein</fullName>
    </submittedName>
</protein>
<proteinExistence type="predicted"/>
<gene>
    <name evidence="1" type="ORF">I7I53_06234</name>
</gene>
<dbReference type="VEuPathDB" id="FungiDB:I7I53_06234"/>
<evidence type="ECO:0000313" key="1">
    <source>
        <dbReference type="EMBL" id="QSS51016.1"/>
    </source>
</evidence>
<organism evidence="1 2">
    <name type="scientific">Ajellomyces capsulatus (strain H88)</name>
    <name type="common">Darling's disease fungus</name>
    <name type="synonym">Histoplasma capsulatum</name>
    <dbReference type="NCBI Taxonomy" id="544711"/>
    <lineage>
        <taxon>Eukaryota</taxon>
        <taxon>Fungi</taxon>
        <taxon>Dikarya</taxon>
        <taxon>Ascomycota</taxon>
        <taxon>Pezizomycotina</taxon>
        <taxon>Eurotiomycetes</taxon>
        <taxon>Eurotiomycetidae</taxon>
        <taxon>Onygenales</taxon>
        <taxon>Ajellomycetaceae</taxon>
        <taxon>Histoplasma</taxon>
    </lineage>
</organism>
<name>A0A8A1LAM8_AJEC8</name>
<evidence type="ECO:0000313" key="2">
    <source>
        <dbReference type="Proteomes" id="UP000663419"/>
    </source>
</evidence>